<reference evidence="1 2" key="1">
    <citation type="submission" date="2017-04" db="EMBL/GenBank/DDBJ databases">
        <title>Comparative genome analysis of Subtercola boreus.</title>
        <authorList>
            <person name="Cho Y.-J."/>
            <person name="Cho A."/>
            <person name="Kim O.-S."/>
            <person name="Lee J.-I."/>
        </authorList>
    </citation>
    <scope>NUCLEOTIDE SEQUENCE [LARGE SCALE GENOMIC DNA]</scope>
    <source>
        <strain evidence="1 2">P28004</strain>
    </source>
</reference>
<dbReference type="PANTHER" id="PTHR30283">
    <property type="entry name" value="PEROXIDE STRESS RESPONSE PROTEIN YAAA"/>
    <property type="match status" value="1"/>
</dbReference>
<dbReference type="GO" id="GO:0005829">
    <property type="term" value="C:cytosol"/>
    <property type="evidence" value="ECO:0007669"/>
    <property type="project" value="TreeGrafter"/>
</dbReference>
<evidence type="ECO:0000313" key="1">
    <source>
        <dbReference type="EMBL" id="RFA26675.1"/>
    </source>
</evidence>
<gene>
    <name evidence="1" type="ORF">B7R25_09750</name>
</gene>
<protein>
    <recommendedName>
        <fullName evidence="3">Peroxide stress protein YaaA</fullName>
    </recommendedName>
</protein>
<comment type="caution">
    <text evidence="1">The sequence shown here is derived from an EMBL/GenBank/DDBJ whole genome shotgun (WGS) entry which is preliminary data.</text>
</comment>
<sequence length="274" mass="28972">MLILLPPSETKRDGGTDDRLDLSSLSFPTLKTRRAELVRAVRALGRDAAASAVALRVSPELAAVESSRNRRVTLSPTMPALDRYTGVVFDALDAVTLTPDARAFAFAHVAVHSALFGPVMAEDRIPAYRLSHDSRVPALAPPAPGLHGALAPVSSRGALDTTGAIPLKKHWAAGVSAALAAHPGLLLDFRSEGYVTLGPVNTRSNSSFLRVSTLGADGERRALNHFNKHAKGELTRALVEAGHDFETAEDLLAWAGPAGFDLRLSAPAELTLTV</sequence>
<evidence type="ECO:0008006" key="3">
    <source>
        <dbReference type="Google" id="ProtNLM"/>
    </source>
</evidence>
<evidence type="ECO:0000313" key="2">
    <source>
        <dbReference type="Proteomes" id="UP000257080"/>
    </source>
</evidence>
<name>A0A3E0WC32_9MICO</name>
<dbReference type="Pfam" id="PF03883">
    <property type="entry name" value="H2O2_YaaD"/>
    <property type="match status" value="1"/>
</dbReference>
<dbReference type="PANTHER" id="PTHR30283:SF4">
    <property type="entry name" value="PEROXIDE STRESS RESISTANCE PROTEIN YAAA"/>
    <property type="match status" value="1"/>
</dbReference>
<dbReference type="RefSeq" id="WP_116418775.1">
    <property type="nucleotide sequence ID" value="NZ_NBXC01000018.1"/>
</dbReference>
<organism evidence="1 2">
    <name type="scientific">Subtercola boreus</name>
    <dbReference type="NCBI Taxonomy" id="120213"/>
    <lineage>
        <taxon>Bacteria</taxon>
        <taxon>Bacillati</taxon>
        <taxon>Actinomycetota</taxon>
        <taxon>Actinomycetes</taxon>
        <taxon>Micrococcales</taxon>
        <taxon>Microbacteriaceae</taxon>
        <taxon>Subtercola</taxon>
    </lineage>
</organism>
<accession>A0A3E0WC32</accession>
<dbReference type="OrthoDB" id="3210767at2"/>
<dbReference type="EMBL" id="NBXE01000023">
    <property type="protein sequence ID" value="RFA26675.1"/>
    <property type="molecule type" value="Genomic_DNA"/>
</dbReference>
<dbReference type="InterPro" id="IPR005583">
    <property type="entry name" value="YaaA"/>
</dbReference>
<dbReference type="Proteomes" id="UP000257080">
    <property type="component" value="Unassembled WGS sequence"/>
</dbReference>
<dbReference type="AlphaFoldDB" id="A0A3E0WC32"/>
<proteinExistence type="predicted"/>
<dbReference type="GO" id="GO:0033194">
    <property type="term" value="P:response to hydroperoxide"/>
    <property type="evidence" value="ECO:0007669"/>
    <property type="project" value="TreeGrafter"/>
</dbReference>